<evidence type="ECO:0000256" key="1">
    <source>
        <dbReference type="SAM" id="MobiDB-lite"/>
    </source>
</evidence>
<sequence length="109" mass="11563">MLPFASAAAPSEKVTGFILNRQLVERTAREYPPTGVEIGQGWNSFLNRPSSNVCIEGTVLPLVGTHLAASFSSVQDRASYFESISGSVGGSYGPFGGSASYHKEKSFSN</sequence>
<dbReference type="STRING" id="34002.SAMN04489859_106511"/>
<accession>A0A1H8NMN2</accession>
<feature type="compositionally biased region" description="Gly residues" evidence="1">
    <location>
        <begin position="87"/>
        <end position="96"/>
    </location>
</feature>
<proteinExistence type="predicted"/>
<dbReference type="Proteomes" id="UP000199054">
    <property type="component" value="Unassembled WGS sequence"/>
</dbReference>
<organism evidence="2 3">
    <name type="scientific">Paracoccus alcaliphilus</name>
    <dbReference type="NCBI Taxonomy" id="34002"/>
    <lineage>
        <taxon>Bacteria</taxon>
        <taxon>Pseudomonadati</taxon>
        <taxon>Pseudomonadota</taxon>
        <taxon>Alphaproteobacteria</taxon>
        <taxon>Rhodobacterales</taxon>
        <taxon>Paracoccaceae</taxon>
        <taxon>Paracoccus</taxon>
    </lineage>
</organism>
<name>A0A1H8NMN2_9RHOB</name>
<reference evidence="2 3" key="1">
    <citation type="submission" date="2016-10" db="EMBL/GenBank/DDBJ databases">
        <authorList>
            <person name="de Groot N.N."/>
        </authorList>
    </citation>
    <scope>NUCLEOTIDE SEQUENCE [LARGE SCALE GENOMIC DNA]</scope>
    <source>
        <strain evidence="2 3">DSM 8512</strain>
    </source>
</reference>
<dbReference type="AlphaFoldDB" id="A0A1H8NMN2"/>
<dbReference type="EMBL" id="FODE01000065">
    <property type="protein sequence ID" value="SEO30865.1"/>
    <property type="molecule type" value="Genomic_DNA"/>
</dbReference>
<evidence type="ECO:0000313" key="3">
    <source>
        <dbReference type="Proteomes" id="UP000199054"/>
    </source>
</evidence>
<keyword evidence="3" id="KW-1185">Reference proteome</keyword>
<feature type="region of interest" description="Disordered" evidence="1">
    <location>
        <begin position="87"/>
        <end position="109"/>
    </location>
</feature>
<evidence type="ECO:0000313" key="2">
    <source>
        <dbReference type="EMBL" id="SEO30865.1"/>
    </source>
</evidence>
<gene>
    <name evidence="2" type="ORF">SAMN04489859_106511</name>
</gene>
<protein>
    <submittedName>
        <fullName evidence="2">Uncharacterized protein</fullName>
    </submittedName>
</protein>